<dbReference type="EMBL" id="JACGWN010000012">
    <property type="protein sequence ID" value="KAL0416786.1"/>
    <property type="molecule type" value="Genomic_DNA"/>
</dbReference>
<accession>A0AAW2UN42</accession>
<sequence length="71" mass="7319">MENPNNTINKQKVPKTSGSAQALQMVTSIPPTSTVVGSTPATLAQTTPLPQVVGPMADPPRRSTSSDTSAE</sequence>
<gene>
    <name evidence="2" type="ORF">Slati_3510500</name>
</gene>
<feature type="region of interest" description="Disordered" evidence="1">
    <location>
        <begin position="31"/>
        <end position="71"/>
    </location>
</feature>
<feature type="region of interest" description="Disordered" evidence="1">
    <location>
        <begin position="1"/>
        <end position="20"/>
    </location>
</feature>
<evidence type="ECO:0000256" key="1">
    <source>
        <dbReference type="SAM" id="MobiDB-lite"/>
    </source>
</evidence>
<name>A0AAW2UN42_9LAMI</name>
<reference evidence="2" key="2">
    <citation type="journal article" date="2024" name="Plant">
        <title>Genomic evolution and insights into agronomic trait innovations of Sesamum species.</title>
        <authorList>
            <person name="Miao H."/>
            <person name="Wang L."/>
            <person name="Qu L."/>
            <person name="Liu H."/>
            <person name="Sun Y."/>
            <person name="Le M."/>
            <person name="Wang Q."/>
            <person name="Wei S."/>
            <person name="Zheng Y."/>
            <person name="Lin W."/>
            <person name="Duan Y."/>
            <person name="Cao H."/>
            <person name="Xiong S."/>
            <person name="Wang X."/>
            <person name="Wei L."/>
            <person name="Li C."/>
            <person name="Ma Q."/>
            <person name="Ju M."/>
            <person name="Zhao R."/>
            <person name="Li G."/>
            <person name="Mu C."/>
            <person name="Tian Q."/>
            <person name="Mei H."/>
            <person name="Zhang T."/>
            <person name="Gao T."/>
            <person name="Zhang H."/>
        </authorList>
    </citation>
    <scope>NUCLEOTIDE SEQUENCE</scope>
    <source>
        <strain evidence="2">KEN1</strain>
    </source>
</reference>
<comment type="caution">
    <text evidence="2">The sequence shown here is derived from an EMBL/GenBank/DDBJ whole genome shotgun (WGS) entry which is preliminary data.</text>
</comment>
<feature type="compositionally biased region" description="Low complexity" evidence="1">
    <location>
        <begin position="39"/>
        <end position="51"/>
    </location>
</feature>
<protein>
    <submittedName>
        <fullName evidence="2">Uncharacterized protein</fullName>
    </submittedName>
</protein>
<dbReference type="AlphaFoldDB" id="A0AAW2UN42"/>
<evidence type="ECO:0000313" key="2">
    <source>
        <dbReference type="EMBL" id="KAL0416786.1"/>
    </source>
</evidence>
<proteinExistence type="predicted"/>
<reference evidence="2" key="1">
    <citation type="submission" date="2020-06" db="EMBL/GenBank/DDBJ databases">
        <authorList>
            <person name="Li T."/>
            <person name="Hu X."/>
            <person name="Zhang T."/>
            <person name="Song X."/>
            <person name="Zhang H."/>
            <person name="Dai N."/>
            <person name="Sheng W."/>
            <person name="Hou X."/>
            <person name="Wei L."/>
        </authorList>
    </citation>
    <scope>NUCLEOTIDE SEQUENCE</scope>
    <source>
        <strain evidence="2">KEN1</strain>
        <tissue evidence="2">Leaf</tissue>
    </source>
</reference>
<organism evidence="2">
    <name type="scientific">Sesamum latifolium</name>
    <dbReference type="NCBI Taxonomy" id="2727402"/>
    <lineage>
        <taxon>Eukaryota</taxon>
        <taxon>Viridiplantae</taxon>
        <taxon>Streptophyta</taxon>
        <taxon>Embryophyta</taxon>
        <taxon>Tracheophyta</taxon>
        <taxon>Spermatophyta</taxon>
        <taxon>Magnoliopsida</taxon>
        <taxon>eudicotyledons</taxon>
        <taxon>Gunneridae</taxon>
        <taxon>Pentapetalae</taxon>
        <taxon>asterids</taxon>
        <taxon>lamiids</taxon>
        <taxon>Lamiales</taxon>
        <taxon>Pedaliaceae</taxon>
        <taxon>Sesamum</taxon>
    </lineage>
</organism>
<feature type="compositionally biased region" description="Polar residues" evidence="1">
    <location>
        <begin position="62"/>
        <end position="71"/>
    </location>
</feature>